<proteinExistence type="predicted"/>
<accession>A0A0L8FML2</accession>
<gene>
    <name evidence="1" type="ORF">OCBIM_22013975mg</name>
</gene>
<name>A0A0L8FML2_OCTBM</name>
<evidence type="ECO:0000313" key="1">
    <source>
        <dbReference type="EMBL" id="KOF65934.1"/>
    </source>
</evidence>
<protein>
    <submittedName>
        <fullName evidence="1">Uncharacterized protein</fullName>
    </submittedName>
</protein>
<dbReference type="EMBL" id="KQ428716">
    <property type="protein sequence ID" value="KOF65934.1"/>
    <property type="molecule type" value="Genomic_DNA"/>
</dbReference>
<reference evidence="1" key="1">
    <citation type="submission" date="2015-07" db="EMBL/GenBank/DDBJ databases">
        <title>MeaNS - Measles Nucleotide Surveillance Program.</title>
        <authorList>
            <person name="Tran T."/>
            <person name="Druce J."/>
        </authorList>
    </citation>
    <scope>NUCLEOTIDE SEQUENCE</scope>
    <source>
        <strain evidence="1">UCB-OBI-ISO-001</strain>
        <tissue evidence="1">Gonad</tissue>
    </source>
</reference>
<sequence>MGTNRDITSEDLSLSLLKYFCLQMRMTSSVDRTNNLGGKRSLILLHFQAFQYLMNQTRSWWYL</sequence>
<dbReference type="AlphaFoldDB" id="A0A0L8FML2"/>
<organism evidence="1">
    <name type="scientific">Octopus bimaculoides</name>
    <name type="common">California two-spotted octopus</name>
    <dbReference type="NCBI Taxonomy" id="37653"/>
    <lineage>
        <taxon>Eukaryota</taxon>
        <taxon>Metazoa</taxon>
        <taxon>Spiralia</taxon>
        <taxon>Lophotrochozoa</taxon>
        <taxon>Mollusca</taxon>
        <taxon>Cephalopoda</taxon>
        <taxon>Coleoidea</taxon>
        <taxon>Octopodiformes</taxon>
        <taxon>Octopoda</taxon>
        <taxon>Incirrata</taxon>
        <taxon>Octopodidae</taxon>
        <taxon>Octopus</taxon>
    </lineage>
</organism>